<sequence>MAETTSPARASWSGKLAFVLAAAASAVGLGSMWRFPYLAAKYGGGTFLFVYLVFVFTIGIALLLLETALGRHTRQSAIGAFKAFGKKYAFIGIFTSAVPFIIVPYYCVIGGWVTKYLVGYVTDGPAALADGGAFFSNFIADGPQSIVFMLIFMALTYFTVAVGVNKGIEKANLVMMPLLIIMAAAVAIYALTMPGALDGLAFYLLPDLSAISPELIISALGQTFFTLSLAMGIMVTYGSYLDKSTKLTSSVVQIAGTTFGVSLLAGMMIIPATFAALGSGQAVAENSGPSLMFIILPQVFQNMGPAASVLGCVFFILVLFAALTSSISLVETCTSIIQDATGCFRRRALLYTVIFVTVMGIIVNLGYSSLSFIQPLGEGSSILDLLDFISNSVMMPIAALMTCIWVGWIIKPKVIIDEVKVSTKFGAEKAWTVFIKYIAPVVLVVILVAYVAQTMGLFSM</sequence>
<keyword evidence="9" id="KW-1185">Reference proteome</keyword>
<evidence type="ECO:0000256" key="3">
    <source>
        <dbReference type="ARBA" id="ARBA00022692"/>
    </source>
</evidence>
<evidence type="ECO:0000256" key="4">
    <source>
        <dbReference type="ARBA" id="ARBA00022989"/>
    </source>
</evidence>
<gene>
    <name evidence="8" type="ORF">DMP06_01010</name>
</gene>
<dbReference type="InterPro" id="IPR000175">
    <property type="entry name" value="Na/ntran_symport"/>
</dbReference>
<feature type="transmembrane region" description="Helical" evidence="7">
    <location>
        <begin position="388"/>
        <end position="410"/>
    </location>
</feature>
<feature type="transmembrane region" description="Helical" evidence="7">
    <location>
        <begin position="431"/>
        <end position="452"/>
    </location>
</feature>
<evidence type="ECO:0000313" key="8">
    <source>
        <dbReference type="EMBL" id="RNL42019.1"/>
    </source>
</evidence>
<dbReference type="PROSITE" id="PS00610">
    <property type="entry name" value="NA_NEUROTRAN_SYMP_1"/>
    <property type="match status" value="1"/>
</dbReference>
<feature type="transmembrane region" description="Helical" evidence="7">
    <location>
        <begin position="16"/>
        <end position="35"/>
    </location>
</feature>
<proteinExistence type="inferred from homology"/>
<dbReference type="PROSITE" id="PS50267">
    <property type="entry name" value="NA_NEUROTRAN_SYMP_3"/>
    <property type="match status" value="1"/>
</dbReference>
<feature type="transmembrane region" description="Helical" evidence="7">
    <location>
        <begin position="47"/>
        <end position="67"/>
    </location>
</feature>
<evidence type="ECO:0000256" key="7">
    <source>
        <dbReference type="SAM" id="Phobius"/>
    </source>
</evidence>
<name>A0A3N0B5J6_9ACTN</name>
<dbReference type="Proteomes" id="UP000269591">
    <property type="component" value="Unassembled WGS sequence"/>
</dbReference>
<feature type="transmembrane region" description="Helical" evidence="7">
    <location>
        <begin position="261"/>
        <end position="284"/>
    </location>
</feature>
<reference evidence="9" key="1">
    <citation type="submission" date="2018-05" db="EMBL/GenBank/DDBJ databases">
        <title>Genome Sequencing of selected type strains of the family Eggerthellaceae.</title>
        <authorList>
            <person name="Danylec N."/>
            <person name="Stoll D.A."/>
            <person name="Doetsch A."/>
            <person name="Huch M."/>
        </authorList>
    </citation>
    <scope>NUCLEOTIDE SEQUENCE [LARGE SCALE GENOMIC DNA]</scope>
    <source>
        <strain evidence="9">DSM 24851</strain>
    </source>
</reference>
<comment type="caution">
    <text evidence="8">The sequence shown here is derived from an EMBL/GenBank/DDBJ whole genome shotgun (WGS) entry which is preliminary data.</text>
</comment>
<keyword evidence="4 7" id="KW-1133">Transmembrane helix</keyword>
<feature type="transmembrane region" description="Helical" evidence="7">
    <location>
        <begin position="176"/>
        <end position="196"/>
    </location>
</feature>
<organism evidence="8 9">
    <name type="scientific">Slackia equolifaciens</name>
    <dbReference type="NCBI Taxonomy" id="498718"/>
    <lineage>
        <taxon>Bacteria</taxon>
        <taxon>Bacillati</taxon>
        <taxon>Actinomycetota</taxon>
        <taxon>Coriobacteriia</taxon>
        <taxon>Eggerthellales</taxon>
        <taxon>Eggerthellaceae</taxon>
        <taxon>Slackia</taxon>
    </lineage>
</organism>
<dbReference type="EMBL" id="QIBX01000001">
    <property type="protein sequence ID" value="RNL42019.1"/>
    <property type="molecule type" value="Genomic_DNA"/>
</dbReference>
<accession>A0A3N0B5J6</accession>
<keyword evidence="6" id="KW-0769">Symport</keyword>
<protein>
    <recommendedName>
        <fullName evidence="6">Transporter</fullName>
    </recommendedName>
</protein>
<comment type="subcellular location">
    <subcellularLocation>
        <location evidence="1">Membrane</location>
        <topology evidence="1">Multi-pass membrane protein</topology>
    </subcellularLocation>
</comment>
<dbReference type="OrthoDB" id="9762833at2"/>
<dbReference type="CDD" id="cd10336">
    <property type="entry name" value="SLC6sbd_Tyt1-Like"/>
    <property type="match status" value="1"/>
</dbReference>
<feature type="transmembrane region" description="Helical" evidence="7">
    <location>
        <begin position="348"/>
        <end position="368"/>
    </location>
</feature>
<feature type="transmembrane region" description="Helical" evidence="7">
    <location>
        <begin position="216"/>
        <end position="240"/>
    </location>
</feature>
<evidence type="ECO:0000256" key="5">
    <source>
        <dbReference type="ARBA" id="ARBA00023136"/>
    </source>
</evidence>
<dbReference type="NCBIfam" id="NF037979">
    <property type="entry name" value="Na_transp"/>
    <property type="match status" value="1"/>
</dbReference>
<dbReference type="AlphaFoldDB" id="A0A3N0B5J6"/>
<dbReference type="SUPFAM" id="SSF161070">
    <property type="entry name" value="SNF-like"/>
    <property type="match status" value="1"/>
</dbReference>
<dbReference type="PANTHER" id="PTHR42948">
    <property type="entry name" value="TRANSPORTER"/>
    <property type="match status" value="1"/>
</dbReference>
<keyword evidence="3 6" id="KW-0812">Transmembrane</keyword>
<evidence type="ECO:0000256" key="1">
    <source>
        <dbReference type="ARBA" id="ARBA00004141"/>
    </source>
</evidence>
<feature type="transmembrane region" description="Helical" evidence="7">
    <location>
        <begin position="146"/>
        <end position="164"/>
    </location>
</feature>
<keyword evidence="2 6" id="KW-0813">Transport</keyword>
<comment type="similarity">
    <text evidence="6">Belongs to the sodium:neurotransmitter symporter (SNF) (TC 2.A.22) family.</text>
</comment>
<dbReference type="PRINTS" id="PR00176">
    <property type="entry name" value="NANEUSMPORT"/>
</dbReference>
<dbReference type="GO" id="GO:0015293">
    <property type="term" value="F:symporter activity"/>
    <property type="evidence" value="ECO:0007669"/>
    <property type="project" value="UniProtKB-KW"/>
</dbReference>
<dbReference type="Pfam" id="PF00209">
    <property type="entry name" value="SNF"/>
    <property type="match status" value="2"/>
</dbReference>
<evidence type="ECO:0000313" key="9">
    <source>
        <dbReference type="Proteomes" id="UP000269591"/>
    </source>
</evidence>
<dbReference type="GO" id="GO:0016020">
    <property type="term" value="C:membrane"/>
    <property type="evidence" value="ECO:0007669"/>
    <property type="project" value="UniProtKB-SubCell"/>
</dbReference>
<evidence type="ECO:0000256" key="6">
    <source>
        <dbReference type="RuleBase" id="RU003732"/>
    </source>
</evidence>
<keyword evidence="5 7" id="KW-0472">Membrane</keyword>
<dbReference type="InterPro" id="IPR037272">
    <property type="entry name" value="SNS_sf"/>
</dbReference>
<feature type="transmembrane region" description="Helical" evidence="7">
    <location>
        <begin position="88"/>
        <end position="113"/>
    </location>
</feature>
<feature type="transmembrane region" description="Helical" evidence="7">
    <location>
        <begin position="304"/>
        <end position="327"/>
    </location>
</feature>
<evidence type="ECO:0000256" key="2">
    <source>
        <dbReference type="ARBA" id="ARBA00022448"/>
    </source>
</evidence>
<dbReference type="InterPro" id="IPR047218">
    <property type="entry name" value="YocR/YhdH-like"/>
</dbReference>
<dbReference type="PANTHER" id="PTHR42948:SF1">
    <property type="entry name" value="TRANSPORTER"/>
    <property type="match status" value="1"/>
</dbReference>
<dbReference type="RefSeq" id="WP_123207878.1">
    <property type="nucleotide sequence ID" value="NZ_JBHTHO010000011.1"/>
</dbReference>